<accession>A0A101HRM6</accession>
<dbReference type="InterPro" id="IPR036102">
    <property type="entry name" value="OsmC/Ohrsf"/>
</dbReference>
<dbReference type="PANTHER" id="PTHR34352:SF1">
    <property type="entry name" value="PROTEIN YHFA"/>
    <property type="match status" value="1"/>
</dbReference>
<comment type="caution">
    <text evidence="1">The sequence shown here is derived from an EMBL/GenBank/DDBJ whole genome shotgun (WGS) entry which is preliminary data.</text>
</comment>
<gene>
    <name evidence="1" type="ORF">XD94_0386</name>
</gene>
<evidence type="ECO:0008006" key="3">
    <source>
        <dbReference type="Google" id="ProtNLM"/>
    </source>
</evidence>
<evidence type="ECO:0000313" key="1">
    <source>
        <dbReference type="EMBL" id="KUK81619.1"/>
    </source>
</evidence>
<sequence length="132" mass="14474">MGDEVHVLLEFSEGFSGSGITDSGYQIRIGADGAVPYDLLLMGLGSCLYATFLEILGKKKISFTSTKIEVSGEKRREIPTTLESCFITVIIVGTDKSHWKSVEKSFELATKYCSIYKTISGVAEINWEVSFG</sequence>
<protein>
    <recommendedName>
        <fullName evidence="3">Redox protein, regulator of disulfide bond formation</fullName>
    </recommendedName>
</protein>
<dbReference type="PATRIC" id="fig|1184387.3.peg.716"/>
<name>A0A101HRM6_9BACT</name>
<evidence type="ECO:0000313" key="2">
    <source>
        <dbReference type="Proteomes" id="UP000054092"/>
    </source>
</evidence>
<dbReference type="InterPro" id="IPR015946">
    <property type="entry name" value="KH_dom-like_a/b"/>
</dbReference>
<dbReference type="Pfam" id="PF02566">
    <property type="entry name" value="OsmC"/>
    <property type="match status" value="1"/>
</dbReference>
<dbReference type="Proteomes" id="UP000054092">
    <property type="component" value="Unassembled WGS sequence"/>
</dbReference>
<dbReference type="AlphaFoldDB" id="A0A101HRM6"/>
<proteinExistence type="predicted"/>
<dbReference type="PANTHER" id="PTHR34352">
    <property type="entry name" value="PROTEIN YHFA"/>
    <property type="match status" value="1"/>
</dbReference>
<dbReference type="EMBL" id="LGGP01000045">
    <property type="protein sequence ID" value="KUK81619.1"/>
    <property type="molecule type" value="Genomic_DNA"/>
</dbReference>
<dbReference type="InterPro" id="IPR003718">
    <property type="entry name" value="OsmC/Ohr_fam"/>
</dbReference>
<dbReference type="Gene3D" id="3.30.300.20">
    <property type="match status" value="1"/>
</dbReference>
<organism evidence="1 2">
    <name type="scientific">Mesotoga prima</name>
    <dbReference type="NCBI Taxonomy" id="1184387"/>
    <lineage>
        <taxon>Bacteria</taxon>
        <taxon>Thermotogati</taxon>
        <taxon>Thermotogota</taxon>
        <taxon>Thermotogae</taxon>
        <taxon>Kosmotogales</taxon>
        <taxon>Kosmotogaceae</taxon>
        <taxon>Mesotoga</taxon>
    </lineage>
</organism>
<reference evidence="2" key="1">
    <citation type="journal article" date="2015" name="MBio">
        <title>Genome-Resolved Metagenomic Analysis Reveals Roles for Candidate Phyla and Other Microbial Community Members in Biogeochemical Transformations in Oil Reservoirs.</title>
        <authorList>
            <person name="Hu P."/>
            <person name="Tom L."/>
            <person name="Singh A."/>
            <person name="Thomas B.C."/>
            <person name="Baker B.J."/>
            <person name="Piceno Y.M."/>
            <person name="Andersen G.L."/>
            <person name="Banfield J.F."/>
        </authorList>
    </citation>
    <scope>NUCLEOTIDE SEQUENCE [LARGE SCALE GENOMIC DNA]</scope>
</reference>
<dbReference type="SUPFAM" id="SSF82784">
    <property type="entry name" value="OsmC-like"/>
    <property type="match status" value="1"/>
</dbReference>